<dbReference type="CDD" id="cd04301">
    <property type="entry name" value="NAT_SF"/>
    <property type="match status" value="1"/>
</dbReference>
<name>A0A176QDB2_9MICO</name>
<sequence>MTDTPFAAATPDRAALLALYDEHLRAEGEVPSADRVERVGPVLVGRYGAERGFVTYRDLGGLDADGVADLVARVVRPLIDDPAVDVVEWKTRGHDEAPGLDEALRAHGLQPQEVESVMIGAASALALDLPLPHGVTIRRVEDEGGLRAAEACAAAVFDSSPQDARRISDEIVRRVMSGRDDLEMWVAEHDGQVISCGRLEPVGDSGVAGIWGGATLPQWRRRGVYRALTAERARSAMRRGVRWIHSDSTEGSRPILERSGLVRVTTTTPYEWRRTR</sequence>
<dbReference type="SUPFAM" id="SSF55729">
    <property type="entry name" value="Acyl-CoA N-acyltransferases (Nat)"/>
    <property type="match status" value="1"/>
</dbReference>
<proteinExistence type="predicted"/>
<dbReference type="STRING" id="262209.AWH69_06315"/>
<gene>
    <name evidence="2" type="ORF">AWH69_06315</name>
</gene>
<protein>
    <submittedName>
        <fullName evidence="2">Acetyltransferase</fullName>
    </submittedName>
</protein>
<keyword evidence="3" id="KW-1185">Reference proteome</keyword>
<dbReference type="GO" id="GO:0016747">
    <property type="term" value="F:acyltransferase activity, transferring groups other than amino-acyl groups"/>
    <property type="evidence" value="ECO:0007669"/>
    <property type="project" value="InterPro"/>
</dbReference>
<accession>A0A176QDB2</accession>
<dbReference type="InterPro" id="IPR000182">
    <property type="entry name" value="GNAT_dom"/>
</dbReference>
<evidence type="ECO:0000313" key="3">
    <source>
        <dbReference type="Proteomes" id="UP000076976"/>
    </source>
</evidence>
<dbReference type="Proteomes" id="UP000076976">
    <property type="component" value="Unassembled WGS sequence"/>
</dbReference>
<dbReference type="PROSITE" id="PS51186">
    <property type="entry name" value="GNAT"/>
    <property type="match status" value="1"/>
</dbReference>
<keyword evidence="2" id="KW-0808">Transferase</keyword>
<comment type="caution">
    <text evidence="2">The sequence shown here is derived from an EMBL/GenBank/DDBJ whole genome shotgun (WGS) entry which is preliminary data.</text>
</comment>
<dbReference type="InterPro" id="IPR016181">
    <property type="entry name" value="Acyl_CoA_acyltransferase"/>
</dbReference>
<dbReference type="RefSeq" id="WP_068273242.1">
    <property type="nucleotide sequence ID" value="NZ_LQZG01000002.1"/>
</dbReference>
<dbReference type="Pfam" id="PF00583">
    <property type="entry name" value="Acetyltransf_1"/>
    <property type="match status" value="1"/>
</dbReference>
<dbReference type="EMBL" id="LQZG01000002">
    <property type="protein sequence ID" value="OAB87666.1"/>
    <property type="molecule type" value="Genomic_DNA"/>
</dbReference>
<evidence type="ECO:0000313" key="2">
    <source>
        <dbReference type="EMBL" id="OAB87666.1"/>
    </source>
</evidence>
<reference evidence="2 3" key="1">
    <citation type="submission" date="2016-01" db="EMBL/GenBank/DDBJ databases">
        <title>Janibacter melonis strain CD11_4 genome sequencing and assembly.</title>
        <authorList>
            <person name="Nair G.R."/>
            <person name="Kaur G."/>
            <person name="Chander A.M."/>
            <person name="Mayilraj S."/>
        </authorList>
    </citation>
    <scope>NUCLEOTIDE SEQUENCE [LARGE SCALE GENOMIC DNA]</scope>
    <source>
        <strain evidence="2 3">CD11-4</strain>
    </source>
</reference>
<dbReference type="Gene3D" id="3.40.630.30">
    <property type="match status" value="1"/>
</dbReference>
<evidence type="ECO:0000259" key="1">
    <source>
        <dbReference type="PROSITE" id="PS51186"/>
    </source>
</evidence>
<dbReference type="AlphaFoldDB" id="A0A176QDB2"/>
<organism evidence="2 3">
    <name type="scientific">Janibacter melonis</name>
    <dbReference type="NCBI Taxonomy" id="262209"/>
    <lineage>
        <taxon>Bacteria</taxon>
        <taxon>Bacillati</taxon>
        <taxon>Actinomycetota</taxon>
        <taxon>Actinomycetes</taxon>
        <taxon>Micrococcales</taxon>
        <taxon>Intrasporangiaceae</taxon>
        <taxon>Janibacter</taxon>
    </lineage>
</organism>
<feature type="domain" description="N-acetyltransferase" evidence="1">
    <location>
        <begin position="135"/>
        <end position="276"/>
    </location>
</feature>